<organism evidence="1 2">
    <name type="scientific">Dibothriocephalus latus</name>
    <name type="common">Fish tapeworm</name>
    <name type="synonym">Diphyllobothrium latum</name>
    <dbReference type="NCBI Taxonomy" id="60516"/>
    <lineage>
        <taxon>Eukaryota</taxon>
        <taxon>Metazoa</taxon>
        <taxon>Spiralia</taxon>
        <taxon>Lophotrochozoa</taxon>
        <taxon>Platyhelminthes</taxon>
        <taxon>Cestoda</taxon>
        <taxon>Eucestoda</taxon>
        <taxon>Diphyllobothriidea</taxon>
        <taxon>Diphyllobothriidae</taxon>
        <taxon>Dibothriocephalus</taxon>
    </lineage>
</organism>
<dbReference type="OrthoDB" id="6265621at2759"/>
<keyword evidence="2" id="KW-1185">Reference proteome</keyword>
<gene>
    <name evidence="1" type="ORF">DILT_LOCUS6071</name>
</gene>
<sequence>MVSGLNIEIRKSCLRHIEITVYTMDLTSKKYVFWTCCSSLANSQLRQAPFPSIVPPWAVQSMGRPLFNVCEVDVVPHTYSLFDQLLVCTRLRELCGCFDDVRSYRCSF</sequence>
<protein>
    <submittedName>
        <fullName evidence="1">Uncharacterized protein</fullName>
    </submittedName>
</protein>
<dbReference type="AlphaFoldDB" id="A0A3P7L9V5"/>
<reference evidence="1 2" key="1">
    <citation type="submission" date="2018-11" db="EMBL/GenBank/DDBJ databases">
        <authorList>
            <consortium name="Pathogen Informatics"/>
        </authorList>
    </citation>
    <scope>NUCLEOTIDE SEQUENCE [LARGE SCALE GENOMIC DNA]</scope>
</reference>
<name>A0A3P7L9V5_DIBLA</name>
<evidence type="ECO:0000313" key="1">
    <source>
        <dbReference type="EMBL" id="VDN10240.1"/>
    </source>
</evidence>
<proteinExistence type="predicted"/>
<accession>A0A3P7L9V5</accession>
<dbReference type="EMBL" id="UYRU01048736">
    <property type="protein sequence ID" value="VDN10240.1"/>
    <property type="molecule type" value="Genomic_DNA"/>
</dbReference>
<dbReference type="Proteomes" id="UP000281553">
    <property type="component" value="Unassembled WGS sequence"/>
</dbReference>
<evidence type="ECO:0000313" key="2">
    <source>
        <dbReference type="Proteomes" id="UP000281553"/>
    </source>
</evidence>